<dbReference type="PANTHER" id="PTHR43790:SF9">
    <property type="entry name" value="GALACTOFURANOSE TRANSPORTER ATP-BINDING PROTEIN YTFR"/>
    <property type="match status" value="1"/>
</dbReference>
<evidence type="ECO:0000256" key="2">
    <source>
        <dbReference type="ARBA" id="ARBA00022448"/>
    </source>
</evidence>
<organism evidence="8 9">
    <name type="scientific">Labrys okinawensis</name>
    <dbReference type="NCBI Taxonomy" id="346911"/>
    <lineage>
        <taxon>Bacteria</taxon>
        <taxon>Pseudomonadati</taxon>
        <taxon>Pseudomonadota</taxon>
        <taxon>Alphaproteobacteria</taxon>
        <taxon>Hyphomicrobiales</taxon>
        <taxon>Xanthobacteraceae</taxon>
        <taxon>Labrys</taxon>
    </lineage>
</organism>
<keyword evidence="6" id="KW-0067">ATP-binding</keyword>
<keyword evidence="9" id="KW-1185">Reference proteome</keyword>
<dbReference type="PROSITE" id="PS00211">
    <property type="entry name" value="ABC_TRANSPORTER_1"/>
    <property type="match status" value="1"/>
</dbReference>
<feature type="domain" description="ABC transporter" evidence="7">
    <location>
        <begin position="8"/>
        <end position="245"/>
    </location>
</feature>
<keyword evidence="4" id="KW-0677">Repeat</keyword>
<dbReference type="RefSeq" id="WP_105864809.1">
    <property type="nucleotide sequence ID" value="NZ_PUEJ01000011.1"/>
</dbReference>
<protein>
    <submittedName>
        <fullName evidence="8">Sugar ABC transporter</fullName>
    </submittedName>
</protein>
<dbReference type="SUPFAM" id="SSF52540">
    <property type="entry name" value="P-loop containing nucleoside triphosphate hydrolases"/>
    <property type="match status" value="2"/>
</dbReference>
<dbReference type="GO" id="GO:0005524">
    <property type="term" value="F:ATP binding"/>
    <property type="evidence" value="ECO:0007669"/>
    <property type="project" value="UniProtKB-KW"/>
</dbReference>
<dbReference type="Pfam" id="PF00005">
    <property type="entry name" value="ABC_tran"/>
    <property type="match status" value="2"/>
</dbReference>
<sequence length="509" mass="53890">MTSPPPLLAMRGLVKSFGPTRALDDASLVVAPGSVHGLVGQNGAGKSTLIKALAGLVSPEAGSIEFEGRPLDHLSPQKAEQLGIAFIHQDRLLVPTATVGEALFLGRETMASRFGVWQASLQRRADEALRHFFGITLPRGALIRDLSTAQQQIVQITRALLAKPRLIIFDEPTAALAKREVESLFAAIAQLKARGLTSIYISHYLAEIERICDVVTIMRNGRDVAHVEPSHTTISEITRLMVDRDVKDLFPRHRAGRGKPVLSVAGLGAPPAFANVSLAVHRGEVVGLTGLLGSGSKELVQALFGLRPARAGTIEVDGQARRLASPVAAAQAGLALVPEDRRAQGVALGLSIRENATLASLGRITRLGWLDRSGERSKVSRLIEALKIKASGQEAPVRTLSGGNQQKVVIAKWLARRSDIYVLDEPTVGVDVAAKAEIYRLIAELAEEGAGILLLSADLDELLGVCDRVLVMHRGGVVGTYETSVTSSDQLLAAALTGAGPGEGASHAA</sequence>
<comment type="caution">
    <text evidence="8">The sequence shown here is derived from an EMBL/GenBank/DDBJ whole genome shotgun (WGS) entry which is preliminary data.</text>
</comment>
<gene>
    <name evidence="8" type="ORF">C5L14_25125</name>
</gene>
<evidence type="ECO:0000313" key="8">
    <source>
        <dbReference type="EMBL" id="PRH84819.1"/>
    </source>
</evidence>
<evidence type="ECO:0000256" key="4">
    <source>
        <dbReference type="ARBA" id="ARBA00022737"/>
    </source>
</evidence>
<dbReference type="InterPro" id="IPR017871">
    <property type="entry name" value="ABC_transporter-like_CS"/>
</dbReference>
<dbReference type="CDD" id="cd03215">
    <property type="entry name" value="ABC_Carb_Monos_II"/>
    <property type="match status" value="1"/>
</dbReference>
<dbReference type="CDD" id="cd03216">
    <property type="entry name" value="ABC_Carb_Monos_I"/>
    <property type="match status" value="1"/>
</dbReference>
<dbReference type="InterPro" id="IPR027417">
    <property type="entry name" value="P-loop_NTPase"/>
</dbReference>
<feature type="domain" description="ABC transporter" evidence="7">
    <location>
        <begin position="256"/>
        <end position="499"/>
    </location>
</feature>
<dbReference type="OrthoDB" id="9805029at2"/>
<evidence type="ECO:0000256" key="3">
    <source>
        <dbReference type="ARBA" id="ARBA00022597"/>
    </source>
</evidence>
<keyword evidence="5" id="KW-0547">Nucleotide-binding</keyword>
<evidence type="ECO:0000313" key="9">
    <source>
        <dbReference type="Proteomes" id="UP000237682"/>
    </source>
</evidence>
<dbReference type="PROSITE" id="PS50893">
    <property type="entry name" value="ABC_TRANSPORTER_2"/>
    <property type="match status" value="2"/>
</dbReference>
<dbReference type="GO" id="GO:0016887">
    <property type="term" value="F:ATP hydrolysis activity"/>
    <property type="evidence" value="ECO:0007669"/>
    <property type="project" value="InterPro"/>
</dbReference>
<evidence type="ECO:0000259" key="7">
    <source>
        <dbReference type="PROSITE" id="PS50893"/>
    </source>
</evidence>
<evidence type="ECO:0000256" key="5">
    <source>
        <dbReference type="ARBA" id="ARBA00022741"/>
    </source>
</evidence>
<dbReference type="SMART" id="SM00382">
    <property type="entry name" value="AAA"/>
    <property type="match status" value="2"/>
</dbReference>
<name>A0A2S9Q639_9HYPH</name>
<accession>A0A2S9Q639</accession>
<proteinExistence type="inferred from homology"/>
<keyword evidence="2" id="KW-0813">Transport</keyword>
<evidence type="ECO:0000256" key="6">
    <source>
        <dbReference type="ARBA" id="ARBA00022840"/>
    </source>
</evidence>
<dbReference type="Gene3D" id="3.40.50.300">
    <property type="entry name" value="P-loop containing nucleotide triphosphate hydrolases"/>
    <property type="match status" value="2"/>
</dbReference>
<dbReference type="AlphaFoldDB" id="A0A2S9Q639"/>
<dbReference type="InterPro" id="IPR050107">
    <property type="entry name" value="ABC_carbohydrate_import_ATPase"/>
</dbReference>
<dbReference type="PANTHER" id="PTHR43790">
    <property type="entry name" value="CARBOHYDRATE TRANSPORT ATP-BINDING PROTEIN MG119-RELATED"/>
    <property type="match status" value="1"/>
</dbReference>
<dbReference type="EMBL" id="PUEJ01000011">
    <property type="protein sequence ID" value="PRH84819.1"/>
    <property type="molecule type" value="Genomic_DNA"/>
</dbReference>
<comment type="similarity">
    <text evidence="1">Belongs to the ABC transporter superfamily.</text>
</comment>
<reference evidence="8 9" key="1">
    <citation type="submission" date="2018-02" db="EMBL/GenBank/DDBJ databases">
        <title>Whole genome sequencing of endophytic bacterium.</title>
        <authorList>
            <person name="Eedara R."/>
            <person name="Podile A.R."/>
        </authorList>
    </citation>
    <scope>NUCLEOTIDE SEQUENCE [LARGE SCALE GENOMIC DNA]</scope>
    <source>
        <strain evidence="8 9">RP1T</strain>
    </source>
</reference>
<dbReference type="InterPro" id="IPR003593">
    <property type="entry name" value="AAA+_ATPase"/>
</dbReference>
<dbReference type="InterPro" id="IPR003439">
    <property type="entry name" value="ABC_transporter-like_ATP-bd"/>
</dbReference>
<keyword evidence="3" id="KW-0762">Sugar transport</keyword>
<dbReference type="Proteomes" id="UP000237682">
    <property type="component" value="Unassembled WGS sequence"/>
</dbReference>
<evidence type="ECO:0000256" key="1">
    <source>
        <dbReference type="ARBA" id="ARBA00005417"/>
    </source>
</evidence>